<name>A0AAV9PB93_9PEZI</name>
<dbReference type="Gene3D" id="3.30.710.10">
    <property type="entry name" value="Potassium Channel Kv1.1, Chain A"/>
    <property type="match status" value="1"/>
</dbReference>
<organism evidence="2 3">
    <name type="scientific">Saxophila tyrrhenica</name>
    <dbReference type="NCBI Taxonomy" id="1690608"/>
    <lineage>
        <taxon>Eukaryota</taxon>
        <taxon>Fungi</taxon>
        <taxon>Dikarya</taxon>
        <taxon>Ascomycota</taxon>
        <taxon>Pezizomycotina</taxon>
        <taxon>Dothideomycetes</taxon>
        <taxon>Dothideomycetidae</taxon>
        <taxon>Mycosphaerellales</taxon>
        <taxon>Extremaceae</taxon>
        <taxon>Saxophila</taxon>
    </lineage>
</organism>
<dbReference type="RefSeq" id="XP_064659548.1">
    <property type="nucleotide sequence ID" value="XM_064802187.1"/>
</dbReference>
<feature type="domain" description="BTB" evidence="1">
    <location>
        <begin position="31"/>
        <end position="91"/>
    </location>
</feature>
<dbReference type="SUPFAM" id="SSF54695">
    <property type="entry name" value="POZ domain"/>
    <property type="match status" value="1"/>
</dbReference>
<comment type="caution">
    <text evidence="2">The sequence shown here is derived from an EMBL/GenBank/DDBJ whole genome shotgun (WGS) entry which is preliminary data.</text>
</comment>
<dbReference type="PROSITE" id="PS50097">
    <property type="entry name" value="BTB"/>
    <property type="match status" value="1"/>
</dbReference>
<reference evidence="2 3" key="1">
    <citation type="submission" date="2023-08" db="EMBL/GenBank/DDBJ databases">
        <title>Black Yeasts Isolated from many extreme environments.</title>
        <authorList>
            <person name="Coleine C."/>
            <person name="Stajich J.E."/>
            <person name="Selbmann L."/>
        </authorList>
    </citation>
    <scope>NUCLEOTIDE SEQUENCE [LARGE SCALE GENOMIC DNA]</scope>
    <source>
        <strain evidence="2 3">CCFEE 5935</strain>
    </source>
</reference>
<dbReference type="CDD" id="cd18186">
    <property type="entry name" value="BTB_POZ_ZBTB_KLHL-like"/>
    <property type="match status" value="1"/>
</dbReference>
<dbReference type="EMBL" id="JAVRRT010000007">
    <property type="protein sequence ID" value="KAK5170350.1"/>
    <property type="molecule type" value="Genomic_DNA"/>
</dbReference>
<dbReference type="GeneID" id="89926281"/>
<evidence type="ECO:0000313" key="2">
    <source>
        <dbReference type="EMBL" id="KAK5170350.1"/>
    </source>
</evidence>
<dbReference type="InterPro" id="IPR011333">
    <property type="entry name" value="SKP1/BTB/POZ_sf"/>
</dbReference>
<dbReference type="InterPro" id="IPR000210">
    <property type="entry name" value="BTB/POZ_dom"/>
</dbReference>
<proteinExistence type="predicted"/>
<protein>
    <recommendedName>
        <fullName evidence="1">BTB domain-containing protein</fullName>
    </recommendedName>
</protein>
<dbReference type="Pfam" id="PF00651">
    <property type="entry name" value="BTB"/>
    <property type="match status" value="1"/>
</dbReference>
<dbReference type="AlphaFoldDB" id="A0AAV9PB93"/>
<accession>A0AAV9PB93</accession>
<evidence type="ECO:0000313" key="3">
    <source>
        <dbReference type="Proteomes" id="UP001337655"/>
    </source>
</evidence>
<sequence length="245" mass="28238">MPDPSPTATAGIAPPADGSDISKYFDFAENSDVTVKFGGGHELKAHKKFLALKSNFFNAAFNRREYQFYSNELMLHEDDPHAIKGLIAWIYCLHDDGCGTYKLLSDNANWNYLYKIRPNVEGVRYAKYIVDLFVVANKYMVQTLLEEVLPRGDDEYVTRGRNYQFRLALHWLWLKTLREPTDKKYPGPLDEVARYVYVDHADSAEELRPEIVGCINQHMAHFRGSKEAQEKFQNLMSCLSVRARD</sequence>
<evidence type="ECO:0000259" key="1">
    <source>
        <dbReference type="PROSITE" id="PS50097"/>
    </source>
</evidence>
<keyword evidence="3" id="KW-1185">Reference proteome</keyword>
<dbReference type="Proteomes" id="UP001337655">
    <property type="component" value="Unassembled WGS sequence"/>
</dbReference>
<gene>
    <name evidence="2" type="ORF">LTR77_004937</name>
</gene>